<evidence type="ECO:0000256" key="11">
    <source>
        <dbReference type="PIRNR" id="PIRNR000089"/>
    </source>
</evidence>
<feature type="binding site" evidence="12">
    <location>
        <begin position="276"/>
        <end position="280"/>
    </location>
    <ligand>
        <name>FAD</name>
        <dbReference type="ChEBI" id="CHEBI:57692"/>
    </ligand>
</feature>
<evidence type="ECO:0000256" key="1">
    <source>
        <dbReference type="ARBA" id="ARBA00004305"/>
    </source>
</evidence>
<evidence type="ECO:0000256" key="6">
    <source>
        <dbReference type="ARBA" id="ARBA00022827"/>
    </source>
</evidence>
<keyword evidence="9 11" id="KW-0496">Mitochondrion</keyword>
<comment type="subcellular location">
    <subcellularLocation>
        <location evidence="1 11">Mitochondrion matrix</location>
    </subcellularLocation>
</comment>
<proteinExistence type="inferred from homology"/>
<organism evidence="14">
    <name type="scientific">Phaffia rhodozyma</name>
    <name type="common">Yeast</name>
    <name type="synonym">Xanthophyllomyces dendrorhous</name>
    <dbReference type="NCBI Taxonomy" id="264483"/>
    <lineage>
        <taxon>Eukaryota</taxon>
        <taxon>Fungi</taxon>
        <taxon>Dikarya</taxon>
        <taxon>Basidiomycota</taxon>
        <taxon>Agaricomycotina</taxon>
        <taxon>Tremellomycetes</taxon>
        <taxon>Cystofilobasidiales</taxon>
        <taxon>Mrakiaceae</taxon>
        <taxon>Phaffia</taxon>
    </lineage>
</organism>
<evidence type="ECO:0000256" key="10">
    <source>
        <dbReference type="ARBA" id="ARBA00025416"/>
    </source>
</evidence>
<dbReference type="InterPro" id="IPR033947">
    <property type="entry name" value="ETF_alpha_N"/>
</dbReference>
<dbReference type="GO" id="GO:0050660">
    <property type="term" value="F:flavin adenine dinucleotide binding"/>
    <property type="evidence" value="ECO:0007669"/>
    <property type="project" value="InterPro"/>
</dbReference>
<reference evidence="14" key="1">
    <citation type="submission" date="2014-08" db="EMBL/GenBank/DDBJ databases">
        <authorList>
            <person name="Sharma Rahul"/>
            <person name="Thines Marco"/>
        </authorList>
    </citation>
    <scope>NUCLEOTIDE SEQUENCE</scope>
</reference>
<accession>A0A0F7SQY0</accession>
<dbReference type="EMBL" id="LN483142">
    <property type="protein sequence ID" value="CED83114.1"/>
    <property type="molecule type" value="Genomic_DNA"/>
</dbReference>
<dbReference type="Gene3D" id="3.40.50.1220">
    <property type="entry name" value="TPP-binding domain"/>
    <property type="match status" value="1"/>
</dbReference>
<dbReference type="InterPro" id="IPR014730">
    <property type="entry name" value="ETF_a/b_N"/>
</dbReference>
<comment type="function">
    <text evidence="10 11">The electron transfer flavoprotein serves as a specific electron acceptor for several dehydrogenases, including five acyl-CoA dehydrogenases, glutaryl-CoA and sarcosine dehydrogenase. It transfers the electrons to the main mitochondrial respiratory chain via ETF-ubiquinone oxidoreductase (ETF dehydrogenase).</text>
</comment>
<evidence type="ECO:0000256" key="5">
    <source>
        <dbReference type="ARBA" id="ARBA00022630"/>
    </source>
</evidence>
<feature type="domain" description="Electron transfer flavoprotein alpha/beta-subunit N-terminal" evidence="13">
    <location>
        <begin position="32"/>
        <end position="222"/>
    </location>
</feature>
<dbReference type="InterPro" id="IPR014731">
    <property type="entry name" value="ETF_asu_C"/>
</dbReference>
<keyword evidence="8 11" id="KW-0249">Electron transport</keyword>
<evidence type="ECO:0000256" key="12">
    <source>
        <dbReference type="PIRSR" id="PIRSR000089-1"/>
    </source>
</evidence>
<dbReference type="GO" id="GO:0005759">
    <property type="term" value="C:mitochondrial matrix"/>
    <property type="evidence" value="ECO:0007669"/>
    <property type="project" value="UniProtKB-SubCell"/>
</dbReference>
<evidence type="ECO:0000256" key="4">
    <source>
        <dbReference type="ARBA" id="ARBA00022448"/>
    </source>
</evidence>
<dbReference type="SUPFAM" id="SSF52402">
    <property type="entry name" value="Adenine nucleotide alpha hydrolases-like"/>
    <property type="match status" value="1"/>
</dbReference>
<dbReference type="InterPro" id="IPR001308">
    <property type="entry name" value="ETF_a/FixB"/>
</dbReference>
<sequence>MLALRSSARSATTLASLISRSSSLLQARSLSSLVFVEHKRGEIVPSSLSAITAAKAIGDDVSALVTGKEGDVQAIVDKVKSIPGLSKVFSSTSPDYEHYLSEPLAPLLASVVPTKGFSHLVGAHSAVGKDLFPRVSALLDTTMISDVVKIEAGGEQFTRPIYAGNIIAQIKSTEAVKILTIRPTAFEKAALEGGAAEAETVEAVPASSPVKFVSTSETVSARPDLGSASKVVSGGRALKNKEQFGGLMEPLADALGAAIGASRAAVDAGYADNNLQVGQTGKVVAPELYVAVGISGAIQHLAGMKESKLIVAINKDKEAPIFQVADVGLVGDLYDHVPELTKAIQGIKSSS</sequence>
<evidence type="ECO:0000256" key="2">
    <source>
        <dbReference type="ARBA" id="ARBA00005817"/>
    </source>
</evidence>
<keyword evidence="4 11" id="KW-0813">Transport</keyword>
<protein>
    <recommendedName>
        <fullName evidence="11">Probable electron transfer flavoprotein subunit alpha</fullName>
    </recommendedName>
</protein>
<dbReference type="PANTHER" id="PTHR43153">
    <property type="entry name" value="ELECTRON TRANSFER FLAVOPROTEIN ALPHA"/>
    <property type="match status" value="1"/>
</dbReference>
<dbReference type="Gene3D" id="3.40.50.620">
    <property type="entry name" value="HUPs"/>
    <property type="match status" value="1"/>
</dbReference>
<evidence type="ECO:0000313" key="14">
    <source>
        <dbReference type="EMBL" id="CED83114.1"/>
    </source>
</evidence>
<dbReference type="InterPro" id="IPR018206">
    <property type="entry name" value="ETF_asu_C_CS"/>
</dbReference>
<dbReference type="AlphaFoldDB" id="A0A0F7SQY0"/>
<keyword evidence="7" id="KW-0809">Transit peptide</keyword>
<evidence type="ECO:0000256" key="7">
    <source>
        <dbReference type="ARBA" id="ARBA00022946"/>
    </source>
</evidence>
<evidence type="ECO:0000256" key="9">
    <source>
        <dbReference type="ARBA" id="ARBA00023128"/>
    </source>
</evidence>
<dbReference type="SUPFAM" id="SSF52467">
    <property type="entry name" value="DHS-like NAD/FAD-binding domain"/>
    <property type="match status" value="1"/>
</dbReference>
<comment type="similarity">
    <text evidence="2 11">Belongs to the ETF alpha-subunit/FixB family.</text>
</comment>
<feature type="binding site" evidence="12">
    <location>
        <position position="314"/>
    </location>
    <ligand>
        <name>FAD</name>
        <dbReference type="ChEBI" id="CHEBI:57692"/>
    </ligand>
</feature>
<dbReference type="Pfam" id="PF00766">
    <property type="entry name" value="ETF_alpha"/>
    <property type="match status" value="1"/>
</dbReference>
<comment type="subunit">
    <text evidence="3 11">Heterodimer of an alpha and a beta subunit.</text>
</comment>
<keyword evidence="5 11" id="KW-0285">Flavoprotein</keyword>
<evidence type="ECO:0000256" key="3">
    <source>
        <dbReference type="ARBA" id="ARBA00011355"/>
    </source>
</evidence>
<keyword evidence="6 11" id="KW-0274">FAD</keyword>
<dbReference type="GO" id="GO:0009055">
    <property type="term" value="F:electron transfer activity"/>
    <property type="evidence" value="ECO:0007669"/>
    <property type="project" value="InterPro"/>
</dbReference>
<dbReference type="CDD" id="cd01715">
    <property type="entry name" value="ETF_alpha"/>
    <property type="match status" value="1"/>
</dbReference>
<name>A0A0F7SQY0_PHARH</name>
<dbReference type="InterPro" id="IPR014729">
    <property type="entry name" value="Rossmann-like_a/b/a_fold"/>
</dbReference>
<dbReference type="InterPro" id="IPR029035">
    <property type="entry name" value="DHS-like_NAD/FAD-binding_dom"/>
</dbReference>
<feature type="binding site" evidence="12">
    <location>
        <begin position="262"/>
        <end position="263"/>
    </location>
    <ligand>
        <name>FAD</name>
        <dbReference type="ChEBI" id="CHEBI:57692"/>
    </ligand>
</feature>
<dbReference type="FunFam" id="3.40.50.1220:FF:000001">
    <property type="entry name" value="Electron transfer flavoprotein, alpha subunit"/>
    <property type="match status" value="1"/>
</dbReference>
<evidence type="ECO:0000259" key="13">
    <source>
        <dbReference type="SMART" id="SM00893"/>
    </source>
</evidence>
<comment type="cofactor">
    <cofactor evidence="11 12">
        <name>FAD</name>
        <dbReference type="ChEBI" id="CHEBI:57692"/>
    </cofactor>
    <text evidence="11 12">Binds 1 FAD per dimer.</text>
</comment>
<feature type="binding site" evidence="12">
    <location>
        <position position="236"/>
    </location>
    <ligand>
        <name>FAD</name>
        <dbReference type="ChEBI" id="CHEBI:57692"/>
    </ligand>
</feature>
<dbReference type="PANTHER" id="PTHR43153:SF1">
    <property type="entry name" value="ELECTRON TRANSFER FLAVOPROTEIN SUBUNIT ALPHA, MITOCHONDRIAL"/>
    <property type="match status" value="1"/>
</dbReference>
<dbReference type="SMART" id="SM00893">
    <property type="entry name" value="ETF"/>
    <property type="match status" value="1"/>
</dbReference>
<dbReference type="Pfam" id="PF01012">
    <property type="entry name" value="ETF"/>
    <property type="match status" value="1"/>
</dbReference>
<dbReference type="PIRSF" id="PIRSF000089">
    <property type="entry name" value="Electra_flavoP_a"/>
    <property type="match status" value="1"/>
</dbReference>
<evidence type="ECO:0000256" key="8">
    <source>
        <dbReference type="ARBA" id="ARBA00022982"/>
    </source>
</evidence>
<feature type="binding site" evidence="12">
    <location>
        <begin position="293"/>
        <end position="300"/>
    </location>
    <ligand>
        <name>FAD</name>
        <dbReference type="ChEBI" id="CHEBI:57692"/>
    </ligand>
</feature>
<dbReference type="PROSITE" id="PS00696">
    <property type="entry name" value="ETF_ALPHA"/>
    <property type="match status" value="1"/>
</dbReference>
<dbReference type="GO" id="GO:0033539">
    <property type="term" value="P:fatty acid beta-oxidation using acyl-CoA dehydrogenase"/>
    <property type="evidence" value="ECO:0007669"/>
    <property type="project" value="TreeGrafter"/>
</dbReference>